<protein>
    <submittedName>
        <fullName evidence="4">Pentatricopeptide repeat</fullName>
    </submittedName>
</protein>
<keyword evidence="2" id="KW-0677">Repeat</keyword>
<feature type="repeat" description="PPR" evidence="3">
    <location>
        <begin position="160"/>
        <end position="194"/>
    </location>
</feature>
<dbReference type="AlphaFoldDB" id="A0AAN8ZLR0"/>
<feature type="repeat" description="PPR" evidence="3">
    <location>
        <begin position="195"/>
        <end position="229"/>
    </location>
</feature>
<feature type="repeat" description="PPR" evidence="3">
    <location>
        <begin position="18"/>
        <end position="52"/>
    </location>
</feature>
<feature type="repeat" description="PPR" evidence="3">
    <location>
        <begin position="90"/>
        <end position="124"/>
    </location>
</feature>
<dbReference type="PANTHER" id="PTHR47447">
    <property type="entry name" value="OS03G0856100 PROTEIN"/>
    <property type="match status" value="1"/>
</dbReference>
<dbReference type="EMBL" id="JBAMMX010000004">
    <property type="protein sequence ID" value="KAK6942511.1"/>
    <property type="molecule type" value="Genomic_DNA"/>
</dbReference>
<accession>A0AAN8ZLR0</accession>
<organism evidence="4 5">
    <name type="scientific">Dillenia turbinata</name>
    <dbReference type="NCBI Taxonomy" id="194707"/>
    <lineage>
        <taxon>Eukaryota</taxon>
        <taxon>Viridiplantae</taxon>
        <taxon>Streptophyta</taxon>
        <taxon>Embryophyta</taxon>
        <taxon>Tracheophyta</taxon>
        <taxon>Spermatophyta</taxon>
        <taxon>Magnoliopsida</taxon>
        <taxon>eudicotyledons</taxon>
        <taxon>Gunneridae</taxon>
        <taxon>Pentapetalae</taxon>
        <taxon>Dilleniales</taxon>
        <taxon>Dilleniaceae</taxon>
        <taxon>Dillenia</taxon>
    </lineage>
</organism>
<dbReference type="NCBIfam" id="TIGR00756">
    <property type="entry name" value="PPR"/>
    <property type="match status" value="4"/>
</dbReference>
<gene>
    <name evidence="4" type="ORF">RJ641_027888</name>
</gene>
<dbReference type="PROSITE" id="PS51375">
    <property type="entry name" value="PPR"/>
    <property type="match status" value="5"/>
</dbReference>
<feature type="repeat" description="PPR" evidence="3">
    <location>
        <begin position="53"/>
        <end position="87"/>
    </location>
</feature>
<evidence type="ECO:0000256" key="3">
    <source>
        <dbReference type="PROSITE-ProRule" id="PRU00708"/>
    </source>
</evidence>
<reference evidence="4 5" key="1">
    <citation type="submission" date="2023-12" db="EMBL/GenBank/DDBJ databases">
        <title>A high-quality genome assembly for Dillenia turbinata (Dilleniales).</title>
        <authorList>
            <person name="Chanderbali A."/>
        </authorList>
    </citation>
    <scope>NUCLEOTIDE SEQUENCE [LARGE SCALE GENOMIC DNA]</scope>
    <source>
        <strain evidence="4">LSX21</strain>
        <tissue evidence="4">Leaf</tissue>
    </source>
</reference>
<dbReference type="Proteomes" id="UP001370490">
    <property type="component" value="Unassembled WGS sequence"/>
</dbReference>
<name>A0AAN8ZLR0_9MAGN</name>
<keyword evidence="5" id="KW-1185">Reference proteome</keyword>
<dbReference type="Pfam" id="PF01535">
    <property type="entry name" value="PPR"/>
    <property type="match status" value="5"/>
</dbReference>
<evidence type="ECO:0000256" key="1">
    <source>
        <dbReference type="ARBA" id="ARBA00007626"/>
    </source>
</evidence>
<dbReference type="PANTHER" id="PTHR47447:SF28">
    <property type="entry name" value="PENTACOTRIPEPTIDE-REPEAT REGION OF PRORP DOMAIN-CONTAINING PROTEIN"/>
    <property type="match status" value="1"/>
</dbReference>
<dbReference type="InterPro" id="IPR011990">
    <property type="entry name" value="TPR-like_helical_dom_sf"/>
</dbReference>
<evidence type="ECO:0000313" key="4">
    <source>
        <dbReference type="EMBL" id="KAK6942511.1"/>
    </source>
</evidence>
<evidence type="ECO:0000256" key="2">
    <source>
        <dbReference type="ARBA" id="ARBA00022737"/>
    </source>
</evidence>
<dbReference type="InterPro" id="IPR002885">
    <property type="entry name" value="PPR_rpt"/>
</dbReference>
<proteinExistence type="inferred from homology"/>
<comment type="similarity">
    <text evidence="1">Belongs to the PPR family. P subfamily.</text>
</comment>
<dbReference type="Gene3D" id="1.25.40.10">
    <property type="entry name" value="Tetratricopeptide repeat domain"/>
    <property type="match status" value="2"/>
</dbReference>
<sequence>MALRLFNWAKDDDGYGHTSSTYNTMIYILGQAKEFDQVENLLKEMENNLCAKDIKTWTILVLLYGKAKLIGKALLVFEKMRKTGCEPEPDAAAYGLMIRSLCMARKPDIALEYYKEMVGKGFGINMNLYKLLFNCLSRSRDISAVHLASDDLIKLSNISAHDAYAHVLKSFCISGRIREALELIRELRTENISLDPEDFKTLLKGLCKANRTLDVLEILDIMEKKNVVDAKVYELSLMAPLQTAYGKCCSLNDETLENRVKIDTIAVTAMIAGHSTSYAMLANEMIISKNVFNMAISYLEKKGEKEKIKAVKRMQNTCGLNSCTETFFNEVADGPEPLLDLNSNNTVLPVRSGINLVESLPKSYSEHDLQQICGILSSSKTGL</sequence>
<comment type="caution">
    <text evidence="4">The sequence shown here is derived from an EMBL/GenBank/DDBJ whole genome shotgun (WGS) entry which is preliminary data.</text>
</comment>
<evidence type="ECO:0000313" key="5">
    <source>
        <dbReference type="Proteomes" id="UP001370490"/>
    </source>
</evidence>